<dbReference type="GO" id="GO:0052621">
    <property type="term" value="F:diguanylate cyclase activity"/>
    <property type="evidence" value="ECO:0007669"/>
    <property type="project" value="UniProtKB-EC"/>
</dbReference>
<dbReference type="SUPFAM" id="SSF55073">
    <property type="entry name" value="Nucleotide cyclase"/>
    <property type="match status" value="1"/>
</dbReference>
<dbReference type="PROSITE" id="PS50112">
    <property type="entry name" value="PAS"/>
    <property type="match status" value="1"/>
</dbReference>
<dbReference type="PANTHER" id="PTHR44757">
    <property type="entry name" value="DIGUANYLATE CYCLASE DGCP"/>
    <property type="match status" value="1"/>
</dbReference>
<evidence type="ECO:0000256" key="7">
    <source>
        <dbReference type="ARBA" id="ARBA00023012"/>
    </source>
</evidence>
<dbReference type="InterPro" id="IPR029151">
    <property type="entry name" value="Sensor-like_sf"/>
</dbReference>
<dbReference type="PROSITE" id="PS50887">
    <property type="entry name" value="GGDEF"/>
    <property type="match status" value="1"/>
</dbReference>
<dbReference type="InterPro" id="IPR013656">
    <property type="entry name" value="PAS_4"/>
</dbReference>
<evidence type="ECO:0000256" key="2">
    <source>
        <dbReference type="ARBA" id="ARBA00022553"/>
    </source>
</evidence>
<dbReference type="CDD" id="cd00130">
    <property type="entry name" value="PAS"/>
    <property type="match status" value="1"/>
</dbReference>
<keyword evidence="2" id="KW-0597">Phosphoprotein</keyword>
<evidence type="ECO:0000313" key="12">
    <source>
        <dbReference type="Proteomes" id="UP001303946"/>
    </source>
</evidence>
<sequence length="653" mass="71624">MEDDSVPQRREVRPPAWCRAWLRSRALWIGLALVCCAASGLVAYRLAHAVSARSQMAASSHSLASVSAALGSMLVRHEALPRMLALDPRLGRALAEPANAAAISETNAYLAGIAQRGNLLAAFLTDAHGTALAASNWDQPTSFVGKNYGFRPYFKDALAQGTGRFYAVGTTSGEPGYFLASSVQAADGKKGVVVVKVALESTLKTPDDNGEEVVAVVDEFGVVFLSSDPSLLYRPVQPLGRHDLATLAATQRYADRLGPALSYADPLRPMQAVWHRIDDRGWQIVSFKDMRSARAAGWLGAIAGVLAAALVLALSLFAWQRRARAIERERSREQLSQSRERLHAVVDNLPVMVCFVSSEQRYVFANALYAQQYGRNPRELEGKGVWEVLDPEEYEAAQPQMKRALAGETVVFEREYRSMRLYRCFEATYRPEWNHDRTAVTGVHVMTQDVTQTRQRLQDLARLSQLDHLTQLMNRKGFENRLESALSREPVPGTYLALLFIDLDGFKPVNDTHGHAAGDAVLTAFGKRVARLVREDDVVARLGGDEFAVLLPAIANVGVAERVASAIVELAQRPFSIDGGLTVHIGASVGVAWRAHDRTIGLQALCHCADTYLYDAKKRGRRTFAIGEAVEAARGELPEPKNANTTTQQEEHS</sequence>
<keyword evidence="3 11" id="KW-0808">Transferase</keyword>
<evidence type="ECO:0000256" key="3">
    <source>
        <dbReference type="ARBA" id="ARBA00022679"/>
    </source>
</evidence>
<dbReference type="InterPro" id="IPR035965">
    <property type="entry name" value="PAS-like_dom_sf"/>
</dbReference>
<dbReference type="Gene3D" id="3.30.70.270">
    <property type="match status" value="1"/>
</dbReference>
<evidence type="ECO:0000256" key="6">
    <source>
        <dbReference type="ARBA" id="ARBA00022840"/>
    </source>
</evidence>
<dbReference type="InterPro" id="IPR000160">
    <property type="entry name" value="GGDEF_dom"/>
</dbReference>
<dbReference type="InterPro" id="IPR000014">
    <property type="entry name" value="PAS"/>
</dbReference>
<keyword evidence="8" id="KW-1133">Transmembrane helix</keyword>
<dbReference type="NCBIfam" id="TIGR00254">
    <property type="entry name" value="GGDEF"/>
    <property type="match status" value="1"/>
</dbReference>
<dbReference type="Pfam" id="PF00990">
    <property type="entry name" value="GGDEF"/>
    <property type="match status" value="1"/>
</dbReference>
<dbReference type="SUPFAM" id="SSF55785">
    <property type="entry name" value="PYP-like sensor domain (PAS domain)"/>
    <property type="match status" value="1"/>
</dbReference>
<dbReference type="Gene3D" id="6.10.250.3020">
    <property type="match status" value="1"/>
</dbReference>
<proteinExistence type="predicted"/>
<keyword evidence="8" id="KW-0812">Transmembrane</keyword>
<evidence type="ECO:0000259" key="9">
    <source>
        <dbReference type="PROSITE" id="PS50112"/>
    </source>
</evidence>
<dbReference type="CDD" id="cd01949">
    <property type="entry name" value="GGDEF"/>
    <property type="match status" value="1"/>
</dbReference>
<reference evidence="11 12" key="1">
    <citation type="submission" date="2023-10" db="EMBL/GenBank/DDBJ databases">
        <title>Bacteria for the degradation of biodegradable plastic PBAT(Polybutylene adipate terephthalate).</title>
        <authorList>
            <person name="Weon H.-Y."/>
            <person name="Yeon J."/>
        </authorList>
    </citation>
    <scope>NUCLEOTIDE SEQUENCE [LARGE SCALE GENOMIC DNA]</scope>
    <source>
        <strain evidence="11 12">SBD 7-3</strain>
    </source>
</reference>
<dbReference type="SMART" id="SM00267">
    <property type="entry name" value="GGDEF"/>
    <property type="match status" value="1"/>
</dbReference>
<dbReference type="RefSeq" id="WP_316698001.1">
    <property type="nucleotide sequence ID" value="NZ_CP136336.1"/>
</dbReference>
<evidence type="ECO:0000256" key="5">
    <source>
        <dbReference type="ARBA" id="ARBA00022777"/>
    </source>
</evidence>
<evidence type="ECO:0000256" key="8">
    <source>
        <dbReference type="SAM" id="Phobius"/>
    </source>
</evidence>
<dbReference type="InterPro" id="IPR043128">
    <property type="entry name" value="Rev_trsase/Diguanyl_cyclase"/>
</dbReference>
<keyword evidence="4" id="KW-0547">Nucleotide-binding</keyword>
<dbReference type="Pfam" id="PF08448">
    <property type="entry name" value="PAS_4"/>
    <property type="match status" value="1"/>
</dbReference>
<dbReference type="SMART" id="SM00091">
    <property type="entry name" value="PAS"/>
    <property type="match status" value="1"/>
</dbReference>
<keyword evidence="6" id="KW-0067">ATP-binding</keyword>
<evidence type="ECO:0000313" key="11">
    <source>
        <dbReference type="EMBL" id="WOB05906.1"/>
    </source>
</evidence>
<comment type="subcellular location">
    <subcellularLocation>
        <location evidence="1">Membrane</location>
    </subcellularLocation>
</comment>
<accession>A0ABZ0CS56</accession>
<dbReference type="EC" id="2.7.7.65" evidence="11"/>
<keyword evidence="8" id="KW-0472">Membrane</keyword>
<organism evidence="11 12">
    <name type="scientific">Piscinibacter gummiphilus</name>
    <dbReference type="NCBI Taxonomy" id="946333"/>
    <lineage>
        <taxon>Bacteria</taxon>
        <taxon>Pseudomonadati</taxon>
        <taxon>Pseudomonadota</taxon>
        <taxon>Betaproteobacteria</taxon>
        <taxon>Burkholderiales</taxon>
        <taxon>Sphaerotilaceae</taxon>
        <taxon>Piscinibacter</taxon>
    </lineage>
</organism>
<dbReference type="EMBL" id="CP136336">
    <property type="protein sequence ID" value="WOB05906.1"/>
    <property type="molecule type" value="Genomic_DNA"/>
</dbReference>
<keyword evidence="12" id="KW-1185">Reference proteome</keyword>
<dbReference type="SUPFAM" id="SSF103190">
    <property type="entry name" value="Sensory domain-like"/>
    <property type="match status" value="1"/>
</dbReference>
<feature type="transmembrane region" description="Helical" evidence="8">
    <location>
        <begin position="296"/>
        <end position="319"/>
    </location>
</feature>
<dbReference type="InterPro" id="IPR029787">
    <property type="entry name" value="Nucleotide_cyclase"/>
</dbReference>
<evidence type="ECO:0000256" key="1">
    <source>
        <dbReference type="ARBA" id="ARBA00004370"/>
    </source>
</evidence>
<dbReference type="InterPro" id="IPR052155">
    <property type="entry name" value="Biofilm_reg_signaling"/>
</dbReference>
<evidence type="ECO:0000256" key="4">
    <source>
        <dbReference type="ARBA" id="ARBA00022741"/>
    </source>
</evidence>
<name>A0ABZ0CS56_9BURK</name>
<evidence type="ECO:0000259" key="10">
    <source>
        <dbReference type="PROSITE" id="PS50887"/>
    </source>
</evidence>
<keyword evidence="5" id="KW-0418">Kinase</keyword>
<keyword evidence="11" id="KW-0548">Nucleotidyltransferase</keyword>
<feature type="transmembrane region" description="Helical" evidence="8">
    <location>
        <begin position="26"/>
        <end position="44"/>
    </location>
</feature>
<protein>
    <submittedName>
        <fullName evidence="11">Diguanylate cyclase</fullName>
        <ecNumber evidence="11">2.7.7.65</ecNumber>
    </submittedName>
</protein>
<feature type="domain" description="PAS" evidence="9">
    <location>
        <begin position="338"/>
        <end position="408"/>
    </location>
</feature>
<dbReference type="PANTHER" id="PTHR44757:SF2">
    <property type="entry name" value="BIOFILM ARCHITECTURE MAINTENANCE PROTEIN MBAA"/>
    <property type="match status" value="1"/>
</dbReference>
<dbReference type="Proteomes" id="UP001303946">
    <property type="component" value="Chromosome"/>
</dbReference>
<feature type="domain" description="GGDEF" evidence="10">
    <location>
        <begin position="494"/>
        <end position="629"/>
    </location>
</feature>
<keyword evidence="7" id="KW-0902">Two-component regulatory system</keyword>
<dbReference type="NCBIfam" id="TIGR00229">
    <property type="entry name" value="sensory_box"/>
    <property type="match status" value="1"/>
</dbReference>
<dbReference type="Gene3D" id="3.30.450.20">
    <property type="entry name" value="PAS domain"/>
    <property type="match status" value="3"/>
</dbReference>
<gene>
    <name evidence="11" type="ORF">RXV79_13345</name>
</gene>